<sequence length="487" mass="54683">MTATSTTSESNLNFPEGFLWGGATAANQIEGAYNEGGKGLSVQDVMPRGIMAPPTQAPTPDNLKLEAIDFYHRYAEDIALLAEMGFKVFRFSIAWSRIFPLGDETEPNEEGLAFYDRVLDELEKHGIEPLVTISHYETPLHLARTYDGWTDRRLIGFFERYARTLFEHYGKRVRYWLTFNEINSVLHEPFLSGGIATPKDRLSEQDLYQAIHHELVASAAATRIAHDINPDIQVGCMILAVPTYPLTPDPRDVWAAKQAERANYAFGDLHVRGEYPGYLRRTLRDKGIELEITEEDRALLREHTVDFVSFSYYMSVCETATQSAEAGRGNLMGGVTNPTLEASEWGWQIDPTGLRTILNDYWDRWGKPLFIVENGLGAKDVLVDGPNGPTVEDDYRIAYMNDHLVQVAEAIADGVEVLGYTSWGCIDLVSASTAQMSKRYGFIYVDRDDDGNGTLARYRKKSFGWYRDVIASNGACLVPPTHEPPRA</sequence>
<dbReference type="PROSITE" id="PS00572">
    <property type="entry name" value="GLYCOSYL_HYDROL_F1_1"/>
    <property type="match status" value="1"/>
</dbReference>
<dbReference type="Pfam" id="PF00232">
    <property type="entry name" value="Glyco_hydro_1"/>
    <property type="match status" value="1"/>
</dbReference>
<gene>
    <name evidence="7" type="ORF">BKH32_06460</name>
</gene>
<dbReference type="PANTHER" id="PTHR10353">
    <property type="entry name" value="GLYCOSYL HYDROLASE"/>
    <property type="match status" value="1"/>
</dbReference>
<name>A0A1Q8I124_9ACTO</name>
<evidence type="ECO:0000256" key="6">
    <source>
        <dbReference type="RuleBase" id="RU004468"/>
    </source>
</evidence>
<evidence type="ECO:0000313" key="7">
    <source>
        <dbReference type="EMBL" id="OLL14796.1"/>
    </source>
</evidence>
<dbReference type="Gene3D" id="3.20.20.80">
    <property type="entry name" value="Glycosidases"/>
    <property type="match status" value="1"/>
</dbReference>
<evidence type="ECO:0000256" key="4">
    <source>
        <dbReference type="PROSITE-ProRule" id="PRU10055"/>
    </source>
</evidence>
<organism evidence="7 8">
    <name type="scientific">Actinomyces oris</name>
    <dbReference type="NCBI Taxonomy" id="544580"/>
    <lineage>
        <taxon>Bacteria</taxon>
        <taxon>Bacillati</taxon>
        <taxon>Actinomycetota</taxon>
        <taxon>Actinomycetes</taxon>
        <taxon>Actinomycetales</taxon>
        <taxon>Actinomycetaceae</taxon>
        <taxon>Actinomyces</taxon>
    </lineage>
</organism>
<keyword evidence="3 6" id="KW-0326">Glycosidase</keyword>
<dbReference type="EMBL" id="MSGO01000029">
    <property type="protein sequence ID" value="OLL14796.1"/>
    <property type="molecule type" value="Genomic_DNA"/>
</dbReference>
<comment type="caution">
    <text evidence="7">The sequence shown here is derived from an EMBL/GenBank/DDBJ whole genome shotgun (WGS) entry which is preliminary data.</text>
</comment>
<dbReference type="FunFam" id="3.20.20.80:FF:000004">
    <property type="entry name" value="Beta-glucosidase 6-phospho-beta-glucosidase"/>
    <property type="match status" value="1"/>
</dbReference>
<dbReference type="PRINTS" id="PR00131">
    <property type="entry name" value="GLHYDRLASE1"/>
</dbReference>
<dbReference type="RefSeq" id="WP_075249174.1">
    <property type="nucleotide sequence ID" value="NZ_MSGO01000029.1"/>
</dbReference>
<protein>
    <submittedName>
        <fullName evidence="7">6-phospho-beta-glucosidase</fullName>
    </submittedName>
</protein>
<dbReference type="PANTHER" id="PTHR10353:SF122">
    <property type="entry name" value="6-PHOSPHO-BETA-GLUCOSIDASE ASCB-RELATED"/>
    <property type="match status" value="1"/>
</dbReference>
<dbReference type="GO" id="GO:0016052">
    <property type="term" value="P:carbohydrate catabolic process"/>
    <property type="evidence" value="ECO:0007669"/>
    <property type="project" value="TreeGrafter"/>
</dbReference>
<dbReference type="InterPro" id="IPR017853">
    <property type="entry name" value="GH"/>
</dbReference>
<dbReference type="SUPFAM" id="SSF51445">
    <property type="entry name" value="(Trans)glycosidases"/>
    <property type="match status" value="1"/>
</dbReference>
<feature type="active site" description="Nucleophile" evidence="4">
    <location>
        <position position="373"/>
    </location>
</feature>
<dbReference type="InterPro" id="IPR001360">
    <property type="entry name" value="Glyco_hydro_1"/>
</dbReference>
<evidence type="ECO:0000256" key="5">
    <source>
        <dbReference type="RuleBase" id="RU003690"/>
    </source>
</evidence>
<comment type="similarity">
    <text evidence="1 5">Belongs to the glycosyl hydrolase 1 family.</text>
</comment>
<evidence type="ECO:0000256" key="2">
    <source>
        <dbReference type="ARBA" id="ARBA00022801"/>
    </source>
</evidence>
<dbReference type="InterPro" id="IPR018120">
    <property type="entry name" value="Glyco_hydro_1_AS"/>
</dbReference>
<evidence type="ECO:0000256" key="1">
    <source>
        <dbReference type="ARBA" id="ARBA00010838"/>
    </source>
</evidence>
<dbReference type="PROSITE" id="PS00653">
    <property type="entry name" value="GLYCOSYL_HYDROL_F1_2"/>
    <property type="match status" value="1"/>
</dbReference>
<accession>A0A1Q8I124</accession>
<dbReference type="InterPro" id="IPR033132">
    <property type="entry name" value="GH_1_N_CS"/>
</dbReference>
<dbReference type="Proteomes" id="UP000185736">
    <property type="component" value="Unassembled WGS sequence"/>
</dbReference>
<dbReference type="GO" id="GO:0005829">
    <property type="term" value="C:cytosol"/>
    <property type="evidence" value="ECO:0007669"/>
    <property type="project" value="TreeGrafter"/>
</dbReference>
<proteinExistence type="inferred from homology"/>
<evidence type="ECO:0000256" key="3">
    <source>
        <dbReference type="ARBA" id="ARBA00023295"/>
    </source>
</evidence>
<dbReference type="GO" id="GO:0008422">
    <property type="term" value="F:beta-glucosidase activity"/>
    <property type="evidence" value="ECO:0007669"/>
    <property type="project" value="TreeGrafter"/>
</dbReference>
<evidence type="ECO:0000313" key="8">
    <source>
        <dbReference type="Proteomes" id="UP000185736"/>
    </source>
</evidence>
<reference evidence="7 8" key="1">
    <citation type="submission" date="2016-12" db="EMBL/GenBank/DDBJ databases">
        <title>Genomic comparison of strains in the 'Actinomyces naeslundii' group.</title>
        <authorList>
            <person name="Mughal S.R."/>
            <person name="Do T."/>
            <person name="Gilbert S.C."/>
            <person name="Witherden E.A."/>
            <person name="Didelot X."/>
            <person name="Beighton D."/>
        </authorList>
    </citation>
    <scope>NUCLEOTIDE SEQUENCE [LARGE SCALE GENOMIC DNA]</scope>
    <source>
        <strain evidence="7 8">S64C</strain>
    </source>
</reference>
<dbReference type="AlphaFoldDB" id="A0A1Q8I124"/>
<keyword evidence="2 6" id="KW-0378">Hydrolase</keyword>